<reference evidence="2" key="1">
    <citation type="journal article" date="2021" name="Nat. Commun.">
        <title>Genetic determinants of endophytism in the Arabidopsis root mycobiome.</title>
        <authorList>
            <person name="Mesny F."/>
            <person name="Miyauchi S."/>
            <person name="Thiergart T."/>
            <person name="Pickel B."/>
            <person name="Atanasova L."/>
            <person name="Karlsson M."/>
            <person name="Huettel B."/>
            <person name="Barry K.W."/>
            <person name="Haridas S."/>
            <person name="Chen C."/>
            <person name="Bauer D."/>
            <person name="Andreopoulos W."/>
            <person name="Pangilinan J."/>
            <person name="LaButti K."/>
            <person name="Riley R."/>
            <person name="Lipzen A."/>
            <person name="Clum A."/>
            <person name="Drula E."/>
            <person name="Henrissat B."/>
            <person name="Kohler A."/>
            <person name="Grigoriev I.V."/>
            <person name="Martin F.M."/>
            <person name="Hacquard S."/>
        </authorList>
    </citation>
    <scope>NUCLEOTIDE SEQUENCE</scope>
    <source>
        <strain evidence="2">MPI-CAGE-AT-0016</strain>
    </source>
</reference>
<evidence type="ECO:0000313" key="2">
    <source>
        <dbReference type="EMBL" id="KAH7347431.1"/>
    </source>
</evidence>
<organism evidence="2 3">
    <name type="scientific">Plectosphaerella cucumerina</name>
    <dbReference type="NCBI Taxonomy" id="40658"/>
    <lineage>
        <taxon>Eukaryota</taxon>
        <taxon>Fungi</taxon>
        <taxon>Dikarya</taxon>
        <taxon>Ascomycota</taxon>
        <taxon>Pezizomycotina</taxon>
        <taxon>Sordariomycetes</taxon>
        <taxon>Hypocreomycetidae</taxon>
        <taxon>Glomerellales</taxon>
        <taxon>Plectosphaerellaceae</taxon>
        <taxon>Plectosphaerella</taxon>
    </lineage>
</organism>
<protein>
    <submittedName>
        <fullName evidence="2">Uncharacterized protein</fullName>
    </submittedName>
</protein>
<feature type="compositionally biased region" description="Polar residues" evidence="1">
    <location>
        <begin position="1"/>
        <end position="10"/>
    </location>
</feature>
<gene>
    <name evidence="2" type="ORF">B0T11DRAFT_141677</name>
</gene>
<sequence>MRPQPWTTHTPALLGPLPSSTTDAMHAGLIQDPASHPRSQPTARGLSRMAGRETGGEGGDVVCPPPAQPLPALFGNPLQGCPADDVVVSAGSSSTLDSGVSGAASSPPCPITSSDAYISRRLGNIDHLSSPSSASASLRHSPDSSRYQHLRSQPTNTRRSQQPPKPPKPSRCVPPPPPPSSSPLPASSLLRMTTSS</sequence>
<evidence type="ECO:0000256" key="1">
    <source>
        <dbReference type="SAM" id="MobiDB-lite"/>
    </source>
</evidence>
<dbReference type="AlphaFoldDB" id="A0A8K0WXT6"/>
<feature type="compositionally biased region" description="Polar residues" evidence="1">
    <location>
        <begin position="150"/>
        <end position="162"/>
    </location>
</feature>
<dbReference type="Proteomes" id="UP000813385">
    <property type="component" value="Unassembled WGS sequence"/>
</dbReference>
<keyword evidence="3" id="KW-1185">Reference proteome</keyword>
<accession>A0A8K0WXT6</accession>
<dbReference type="EMBL" id="JAGPXD010000007">
    <property type="protein sequence ID" value="KAH7347431.1"/>
    <property type="molecule type" value="Genomic_DNA"/>
</dbReference>
<name>A0A8K0WXT6_9PEZI</name>
<feature type="compositionally biased region" description="Pro residues" evidence="1">
    <location>
        <begin position="163"/>
        <end position="182"/>
    </location>
</feature>
<evidence type="ECO:0000313" key="3">
    <source>
        <dbReference type="Proteomes" id="UP000813385"/>
    </source>
</evidence>
<feature type="region of interest" description="Disordered" evidence="1">
    <location>
        <begin position="126"/>
        <end position="196"/>
    </location>
</feature>
<feature type="region of interest" description="Disordered" evidence="1">
    <location>
        <begin position="90"/>
        <end position="110"/>
    </location>
</feature>
<feature type="region of interest" description="Disordered" evidence="1">
    <location>
        <begin position="1"/>
        <end position="64"/>
    </location>
</feature>
<comment type="caution">
    <text evidence="2">The sequence shown here is derived from an EMBL/GenBank/DDBJ whole genome shotgun (WGS) entry which is preliminary data.</text>
</comment>
<proteinExistence type="predicted"/>
<feature type="compositionally biased region" description="Low complexity" evidence="1">
    <location>
        <begin position="126"/>
        <end position="139"/>
    </location>
</feature>